<comment type="subcellular location">
    <subcellularLocation>
        <location evidence="1">Cell inner membrane</location>
    </subcellularLocation>
</comment>
<dbReference type="Gene3D" id="2.30.30.830">
    <property type="match status" value="1"/>
</dbReference>
<keyword evidence="5" id="KW-0812">Transmembrane</keyword>
<dbReference type="Pfam" id="PF13180">
    <property type="entry name" value="PDZ_2"/>
    <property type="match status" value="1"/>
</dbReference>
<dbReference type="InterPro" id="IPR024961">
    <property type="entry name" value="T2SS_GspC_N"/>
</dbReference>
<evidence type="ECO:0000256" key="6">
    <source>
        <dbReference type="ARBA" id="ARBA00022927"/>
    </source>
</evidence>
<dbReference type="SUPFAM" id="SSF50156">
    <property type="entry name" value="PDZ domain-like"/>
    <property type="match status" value="1"/>
</dbReference>
<protein>
    <submittedName>
        <fullName evidence="12">General secretion pathway protein GspC</fullName>
    </submittedName>
</protein>
<keyword evidence="13" id="KW-1185">Reference proteome</keyword>
<dbReference type="InterPro" id="IPR001478">
    <property type="entry name" value="PDZ"/>
</dbReference>
<keyword evidence="4" id="KW-0997">Cell inner membrane</keyword>
<evidence type="ECO:0000256" key="9">
    <source>
        <dbReference type="SAM" id="MobiDB-lite"/>
    </source>
</evidence>
<evidence type="ECO:0000256" key="3">
    <source>
        <dbReference type="ARBA" id="ARBA00022475"/>
    </source>
</evidence>
<proteinExistence type="predicted"/>
<organism evidence="12 13">
    <name type="scientific">Desulfoluna limicola</name>
    <dbReference type="NCBI Taxonomy" id="2810562"/>
    <lineage>
        <taxon>Bacteria</taxon>
        <taxon>Pseudomonadati</taxon>
        <taxon>Thermodesulfobacteriota</taxon>
        <taxon>Desulfobacteria</taxon>
        <taxon>Desulfobacterales</taxon>
        <taxon>Desulfolunaceae</taxon>
        <taxon>Desulfoluna</taxon>
    </lineage>
</organism>
<dbReference type="NCBIfam" id="NF041515">
    <property type="entry name" value="GspC_delta"/>
    <property type="match status" value="1"/>
</dbReference>
<reference evidence="12 13" key="1">
    <citation type="submission" date="2021-02" db="EMBL/GenBank/DDBJ databases">
        <title>Complete genome of Desulfoluna sp. strain ASN36.</title>
        <authorList>
            <person name="Takahashi A."/>
            <person name="Kojima H."/>
            <person name="Fukui M."/>
        </authorList>
    </citation>
    <scope>NUCLEOTIDE SEQUENCE [LARGE SCALE GENOMIC DNA]</scope>
    <source>
        <strain evidence="12 13">ASN36</strain>
    </source>
</reference>
<name>A0ABM7PC11_9BACT</name>
<evidence type="ECO:0000313" key="13">
    <source>
        <dbReference type="Proteomes" id="UP001320148"/>
    </source>
</evidence>
<keyword evidence="3" id="KW-1003">Cell membrane</keyword>
<evidence type="ECO:0000256" key="4">
    <source>
        <dbReference type="ARBA" id="ARBA00022519"/>
    </source>
</evidence>
<feature type="domain" description="PDZ" evidence="11">
    <location>
        <begin position="225"/>
        <end position="289"/>
    </location>
</feature>
<evidence type="ECO:0000259" key="11">
    <source>
        <dbReference type="Pfam" id="PF13180"/>
    </source>
</evidence>
<dbReference type="Proteomes" id="UP001320148">
    <property type="component" value="Chromosome"/>
</dbReference>
<feature type="region of interest" description="Disordered" evidence="9">
    <location>
        <begin position="162"/>
        <end position="189"/>
    </location>
</feature>
<feature type="compositionally biased region" description="Low complexity" evidence="9">
    <location>
        <begin position="166"/>
        <end position="177"/>
    </location>
</feature>
<keyword evidence="7" id="KW-1133">Transmembrane helix</keyword>
<dbReference type="EMBL" id="AP024488">
    <property type="protein sequence ID" value="BCS94727.1"/>
    <property type="molecule type" value="Genomic_DNA"/>
</dbReference>
<feature type="domain" description="Type II secretion system protein GspC N-terminal" evidence="10">
    <location>
        <begin position="12"/>
        <end position="160"/>
    </location>
</feature>
<evidence type="ECO:0000256" key="8">
    <source>
        <dbReference type="ARBA" id="ARBA00023136"/>
    </source>
</evidence>
<sequence>MTDRVFTAFNLLLLTVISALAVDLFYQAVTSRIVLPEKRANHSVVTVPGDRGTREQKALSQYDDIVTRNLFDLADPTNVVKKEAVAIDVESLTETRLRLKLWGTVSGGGETVSWAIIEDETTRKQDLYGVGDTVQEAVIKLVLRDRVVVSYKGRDEVLMMEKDKGAPSSAGVSSSGSRPQGAKAPSITKKVNLKRETINDAMLNINSLMKDVRIRPHFRNGQPEGMAVSGIKSDSIFRKMGIRNGDIIIGVDGQKIESVDDAMSLYGNLKSASEVQLDIKRMGQIQTIEYTIE</sequence>
<evidence type="ECO:0000313" key="12">
    <source>
        <dbReference type="EMBL" id="BCS94727.1"/>
    </source>
</evidence>
<dbReference type="InterPro" id="IPR036034">
    <property type="entry name" value="PDZ_sf"/>
</dbReference>
<evidence type="ECO:0000256" key="5">
    <source>
        <dbReference type="ARBA" id="ARBA00022692"/>
    </source>
</evidence>
<evidence type="ECO:0000256" key="1">
    <source>
        <dbReference type="ARBA" id="ARBA00004533"/>
    </source>
</evidence>
<evidence type="ECO:0000256" key="2">
    <source>
        <dbReference type="ARBA" id="ARBA00022448"/>
    </source>
</evidence>
<evidence type="ECO:0000256" key="7">
    <source>
        <dbReference type="ARBA" id="ARBA00022989"/>
    </source>
</evidence>
<keyword evidence="2" id="KW-0813">Transport</keyword>
<accession>A0ABM7PC11</accession>
<dbReference type="Gene3D" id="2.30.42.10">
    <property type="match status" value="1"/>
</dbReference>
<dbReference type="Pfam" id="PF11356">
    <property type="entry name" value="T2SSC"/>
    <property type="match status" value="1"/>
</dbReference>
<keyword evidence="8" id="KW-0472">Membrane</keyword>
<gene>
    <name evidence="12" type="primary">gspC</name>
    <name evidence="12" type="ORF">DSLASN_03590</name>
</gene>
<evidence type="ECO:0000259" key="10">
    <source>
        <dbReference type="Pfam" id="PF11356"/>
    </source>
</evidence>
<keyword evidence="6" id="KW-0653">Protein transport</keyword>
<dbReference type="RefSeq" id="WP_236891025.1">
    <property type="nucleotide sequence ID" value="NZ_AP024488.1"/>
</dbReference>